<dbReference type="AlphaFoldDB" id="A0A1I7XDD5"/>
<organism evidence="3 4">
    <name type="scientific">Heterorhabditis bacteriophora</name>
    <name type="common">Entomopathogenic nematode worm</name>
    <dbReference type="NCBI Taxonomy" id="37862"/>
    <lineage>
        <taxon>Eukaryota</taxon>
        <taxon>Metazoa</taxon>
        <taxon>Ecdysozoa</taxon>
        <taxon>Nematoda</taxon>
        <taxon>Chromadorea</taxon>
        <taxon>Rhabditida</taxon>
        <taxon>Rhabditina</taxon>
        <taxon>Rhabditomorpha</taxon>
        <taxon>Strongyloidea</taxon>
        <taxon>Heterorhabditidae</taxon>
        <taxon>Heterorhabditis</taxon>
    </lineage>
</organism>
<name>A0A1I7XDD5_HETBA</name>
<dbReference type="WBParaSite" id="Hba_15361">
    <property type="protein sequence ID" value="Hba_15361"/>
    <property type="gene ID" value="Hba_15361"/>
</dbReference>
<dbReference type="InterPro" id="IPR048509">
    <property type="entry name" value="TMEM106_C"/>
</dbReference>
<dbReference type="PANTHER" id="PTHR28556:SF4">
    <property type="entry name" value="TRANSMEMBRANE PROTEIN 106A"/>
    <property type="match status" value="1"/>
</dbReference>
<dbReference type="InterPro" id="IPR009790">
    <property type="entry name" value="TMEM106"/>
</dbReference>
<dbReference type="Pfam" id="PF07092">
    <property type="entry name" value="TMEM106"/>
    <property type="match status" value="1"/>
</dbReference>
<proteinExistence type="predicted"/>
<evidence type="ECO:0000313" key="4">
    <source>
        <dbReference type="WBParaSite" id="Hba_15361"/>
    </source>
</evidence>
<sequence length="265" mass="30239">MNVLDCMKTSARLLFGNHETLHGEDDGHNEGGEHNYSEGNSVNSRSASKNLLLFFILAHSSLMSSRLFRKLVYIFSNFYYFHNYIDFFLEMEEMLVALIPLNDDRLKPKRTWFWVLIGIGICTVLASGAIFMLVPRAVDLSSNRPAINIIHVTKHKPDADPQIRFHFMNHVNISNSNYYAVQVVNTSAQVISKFQPWSNEVIGSGLNTTTVTIAPLSHDDNMLLFNNSVTLTGVVAYVFSYFKDFIPFFIDCPTIYSFLDFSYIF</sequence>
<keyword evidence="1" id="KW-0472">Membrane</keyword>
<feature type="transmembrane region" description="Helical" evidence="1">
    <location>
        <begin position="111"/>
        <end position="134"/>
    </location>
</feature>
<keyword evidence="1" id="KW-1133">Transmembrane helix</keyword>
<feature type="domain" description="Transmembrane protein 106 C-terminal" evidence="2">
    <location>
        <begin position="147"/>
        <end position="241"/>
    </location>
</feature>
<accession>A0A1I7XDD5</accession>
<evidence type="ECO:0000313" key="3">
    <source>
        <dbReference type="Proteomes" id="UP000095283"/>
    </source>
</evidence>
<protein>
    <submittedName>
        <fullName evidence="4">Transmembrane protein</fullName>
    </submittedName>
</protein>
<evidence type="ECO:0000259" key="2">
    <source>
        <dbReference type="Pfam" id="PF07092"/>
    </source>
</evidence>
<dbReference type="PANTHER" id="PTHR28556">
    <property type="entry name" value="TRANSMEMBRANE PROTEIN 106B"/>
    <property type="match status" value="1"/>
</dbReference>
<reference evidence="4" key="1">
    <citation type="submission" date="2016-11" db="UniProtKB">
        <authorList>
            <consortium name="WormBaseParasite"/>
        </authorList>
    </citation>
    <scope>IDENTIFICATION</scope>
</reference>
<dbReference type="Proteomes" id="UP000095283">
    <property type="component" value="Unplaced"/>
</dbReference>
<keyword evidence="1" id="KW-0812">Transmembrane</keyword>
<evidence type="ECO:0000256" key="1">
    <source>
        <dbReference type="SAM" id="Phobius"/>
    </source>
</evidence>
<keyword evidence="3" id="KW-1185">Reference proteome</keyword>